<evidence type="ECO:0000256" key="3">
    <source>
        <dbReference type="SAM" id="MobiDB-lite"/>
    </source>
</evidence>
<name>A0A0C9UK91_SPHS4</name>
<feature type="region of interest" description="Disordered" evidence="3">
    <location>
        <begin position="156"/>
        <end position="175"/>
    </location>
</feature>
<keyword evidence="2" id="KW-0539">Nucleus</keyword>
<protein>
    <recommendedName>
        <fullName evidence="4">Xylanolytic transcriptional activator regulatory domain-containing protein</fullName>
    </recommendedName>
</protein>
<accession>A0A0C9UK91</accession>
<dbReference type="EMBL" id="KN837397">
    <property type="protein sequence ID" value="KIJ25816.1"/>
    <property type="molecule type" value="Genomic_DNA"/>
</dbReference>
<organism evidence="5 6">
    <name type="scientific">Sphaerobolus stellatus (strain SS14)</name>
    <dbReference type="NCBI Taxonomy" id="990650"/>
    <lineage>
        <taxon>Eukaryota</taxon>
        <taxon>Fungi</taxon>
        <taxon>Dikarya</taxon>
        <taxon>Basidiomycota</taxon>
        <taxon>Agaricomycotina</taxon>
        <taxon>Agaricomycetes</taxon>
        <taxon>Phallomycetidae</taxon>
        <taxon>Geastrales</taxon>
        <taxon>Sphaerobolaceae</taxon>
        <taxon>Sphaerobolus</taxon>
    </lineage>
</organism>
<feature type="domain" description="Xylanolytic transcriptional activator regulatory" evidence="4">
    <location>
        <begin position="393"/>
        <end position="469"/>
    </location>
</feature>
<dbReference type="AlphaFoldDB" id="A0A0C9UK91"/>
<keyword evidence="6" id="KW-1185">Reference proteome</keyword>
<dbReference type="GO" id="GO:0005634">
    <property type="term" value="C:nucleus"/>
    <property type="evidence" value="ECO:0007669"/>
    <property type="project" value="UniProtKB-SubCell"/>
</dbReference>
<dbReference type="PANTHER" id="PTHR31001">
    <property type="entry name" value="UNCHARACTERIZED TRANSCRIPTIONAL REGULATORY PROTEIN"/>
    <property type="match status" value="1"/>
</dbReference>
<dbReference type="OrthoDB" id="424974at2759"/>
<dbReference type="HOGENOM" id="CLU_365691_0_0_1"/>
<gene>
    <name evidence="5" type="ORF">M422DRAFT_785409</name>
</gene>
<dbReference type="CDD" id="cd12148">
    <property type="entry name" value="fungal_TF_MHR"/>
    <property type="match status" value="1"/>
</dbReference>
<dbReference type="InterPro" id="IPR007219">
    <property type="entry name" value="XnlR_reg_dom"/>
</dbReference>
<evidence type="ECO:0000259" key="4">
    <source>
        <dbReference type="SMART" id="SM00906"/>
    </source>
</evidence>
<evidence type="ECO:0000313" key="5">
    <source>
        <dbReference type="EMBL" id="KIJ25816.1"/>
    </source>
</evidence>
<evidence type="ECO:0000313" key="6">
    <source>
        <dbReference type="Proteomes" id="UP000054279"/>
    </source>
</evidence>
<sequence length="763" mass="87155">MMAQIRECAPSLLRTVDRLPSSIRVETSLSLPLFCALKMGPRVCTCKIDLSEDIKPGRVCPNCERPRRKDKPEEKGTRKGQTPRQRKTKVTPPPDNAGQLNTTRYMLDSRRDLHERHAETYGLCEKLEQAYKELSESANASPPRWLSYEPRILSASPEASSSAHSPESSRSSEPPADAELLANAFGVMSLRDARKTQYHGRNAIAEYILRIKEEDHEDAPPESLPIHPSTPADFPSDLFFLQLMFPYPGPPNADKEPSMDSFITAMPSRERATELMKNYYTYFTWIASPVSLKDLREIFRRIYPTEGPFRRLRIADAHRLSILLSIFLLGSLCDFKISAERRATDCELYLMLAKAALVCDPIFDHMTLQAVQAVIMISWYLRLSPVPLNRTLQWALSGYLTRMVQELGLYRNGRDPTLFIQNDEQIQRAEQTFWEYLAQDIWTSYMFGRPPSMANEVIQCRWPSQVEVHPGHAPDYFTWKFSFSKLLSEVMDATSLDDLHYSEILKADRKLRRHGVPDNLEWPGPDEPFPKDEAIGRTFQRWVVASLENIAIMYLHRPFAWRALSEPGELSQRHPYWRSVVALFHSASSIAACGRKVWLAHPQVTARLAPFWSHTLSASQCLGALACLKPGCLFARGALMYFDEAVDMFVTAGNDIRHLSKQRDQMRSIQRTAHDAFFEHRNKGTTPFGRKPGPSTSEISSEALSEFAMSFNHPAIPQKGQDRQSRINESQMTLGTQLAPDMPPEYEVYRHQEDGWEHLISFN</sequence>
<evidence type="ECO:0000256" key="1">
    <source>
        <dbReference type="ARBA" id="ARBA00004123"/>
    </source>
</evidence>
<dbReference type="Proteomes" id="UP000054279">
    <property type="component" value="Unassembled WGS sequence"/>
</dbReference>
<dbReference type="SMART" id="SM00906">
    <property type="entry name" value="Fungal_trans"/>
    <property type="match status" value="1"/>
</dbReference>
<dbReference type="PANTHER" id="PTHR31001:SF56">
    <property type="entry name" value="ZN(2)-C6 FUNGAL-TYPE DOMAIN-CONTAINING PROTEIN"/>
    <property type="match status" value="1"/>
</dbReference>
<dbReference type="GO" id="GO:0008270">
    <property type="term" value="F:zinc ion binding"/>
    <property type="evidence" value="ECO:0007669"/>
    <property type="project" value="InterPro"/>
</dbReference>
<dbReference type="InterPro" id="IPR050613">
    <property type="entry name" value="Sec_Metabolite_Reg"/>
</dbReference>
<comment type="subcellular location">
    <subcellularLocation>
        <location evidence="1">Nucleus</location>
    </subcellularLocation>
</comment>
<dbReference type="GO" id="GO:0003677">
    <property type="term" value="F:DNA binding"/>
    <property type="evidence" value="ECO:0007669"/>
    <property type="project" value="InterPro"/>
</dbReference>
<dbReference type="Pfam" id="PF04082">
    <property type="entry name" value="Fungal_trans"/>
    <property type="match status" value="1"/>
</dbReference>
<reference evidence="5 6" key="1">
    <citation type="submission" date="2014-06" db="EMBL/GenBank/DDBJ databases">
        <title>Evolutionary Origins and Diversification of the Mycorrhizal Mutualists.</title>
        <authorList>
            <consortium name="DOE Joint Genome Institute"/>
            <consortium name="Mycorrhizal Genomics Consortium"/>
            <person name="Kohler A."/>
            <person name="Kuo A."/>
            <person name="Nagy L.G."/>
            <person name="Floudas D."/>
            <person name="Copeland A."/>
            <person name="Barry K.W."/>
            <person name="Cichocki N."/>
            <person name="Veneault-Fourrey C."/>
            <person name="LaButti K."/>
            <person name="Lindquist E.A."/>
            <person name="Lipzen A."/>
            <person name="Lundell T."/>
            <person name="Morin E."/>
            <person name="Murat C."/>
            <person name="Riley R."/>
            <person name="Ohm R."/>
            <person name="Sun H."/>
            <person name="Tunlid A."/>
            <person name="Henrissat B."/>
            <person name="Grigoriev I.V."/>
            <person name="Hibbett D.S."/>
            <person name="Martin F."/>
        </authorList>
    </citation>
    <scope>NUCLEOTIDE SEQUENCE [LARGE SCALE GENOMIC DNA]</scope>
    <source>
        <strain evidence="5 6">SS14</strain>
    </source>
</reference>
<feature type="region of interest" description="Disordered" evidence="3">
    <location>
        <begin position="59"/>
        <end position="102"/>
    </location>
</feature>
<proteinExistence type="predicted"/>
<dbReference type="GO" id="GO:0006351">
    <property type="term" value="P:DNA-templated transcription"/>
    <property type="evidence" value="ECO:0007669"/>
    <property type="project" value="InterPro"/>
</dbReference>
<feature type="compositionally biased region" description="Basic and acidic residues" evidence="3">
    <location>
        <begin position="64"/>
        <end position="77"/>
    </location>
</feature>
<evidence type="ECO:0000256" key="2">
    <source>
        <dbReference type="ARBA" id="ARBA00023242"/>
    </source>
</evidence>